<dbReference type="GeneID" id="14922626"/>
<dbReference type="PANTHER" id="PTHR21325:SF31">
    <property type="entry name" value="GH22081P-RELATED"/>
    <property type="match status" value="1"/>
</dbReference>
<protein>
    <submittedName>
        <fullName evidence="2">GDSLlike lipase/acylhydrolase domain containing protein</fullName>
    </submittedName>
</protein>
<dbReference type="Gene3D" id="3.40.50.1110">
    <property type="entry name" value="SGNH hydrolase"/>
    <property type="match status" value="1"/>
</dbReference>
<gene>
    <name evidence="2" type="ORF">ACA1_384400</name>
</gene>
<dbReference type="GO" id="GO:0006644">
    <property type="term" value="P:phospholipid metabolic process"/>
    <property type="evidence" value="ECO:0007669"/>
    <property type="project" value="TreeGrafter"/>
</dbReference>
<name>L8HBE9_ACACF</name>
<dbReference type="GO" id="GO:0004623">
    <property type="term" value="F:phospholipase A2 activity"/>
    <property type="evidence" value="ECO:0007669"/>
    <property type="project" value="TreeGrafter"/>
</dbReference>
<dbReference type="InterPro" id="IPR038885">
    <property type="entry name" value="PLB1"/>
</dbReference>
<dbReference type="EMBL" id="KB007900">
    <property type="protein sequence ID" value="ELR21716.1"/>
    <property type="molecule type" value="Genomic_DNA"/>
</dbReference>
<dbReference type="KEGG" id="acan:ACA1_384400"/>
<dbReference type="GO" id="GO:0004622">
    <property type="term" value="F:phosphatidylcholine lysophospholipase activity"/>
    <property type="evidence" value="ECO:0007669"/>
    <property type="project" value="TreeGrafter"/>
</dbReference>
<proteinExistence type="predicted"/>
<dbReference type="SUPFAM" id="SSF52266">
    <property type="entry name" value="SGNH hydrolase"/>
    <property type="match status" value="1"/>
</dbReference>
<keyword evidence="1" id="KW-0732">Signal</keyword>
<dbReference type="VEuPathDB" id="AmoebaDB:ACA1_384400"/>
<evidence type="ECO:0000313" key="3">
    <source>
        <dbReference type="Proteomes" id="UP000011083"/>
    </source>
</evidence>
<keyword evidence="3" id="KW-1185">Reference proteome</keyword>
<dbReference type="Proteomes" id="UP000011083">
    <property type="component" value="Unassembled WGS sequence"/>
</dbReference>
<feature type="signal peptide" evidence="1">
    <location>
        <begin position="1"/>
        <end position="22"/>
    </location>
</feature>
<dbReference type="GO" id="GO:0050253">
    <property type="term" value="F:retinyl-palmitate esterase activity"/>
    <property type="evidence" value="ECO:0007669"/>
    <property type="project" value="TreeGrafter"/>
</dbReference>
<dbReference type="PANTHER" id="PTHR21325">
    <property type="entry name" value="PHOSPHOLIPASE B, PLB1"/>
    <property type="match status" value="1"/>
</dbReference>
<evidence type="ECO:0000313" key="2">
    <source>
        <dbReference type="EMBL" id="ELR21716.1"/>
    </source>
</evidence>
<keyword evidence="2" id="KW-0378">Hydrolase</keyword>
<sequence length="316" mass="34285">MQRHSTVGVFAAVVVLVALVGAEVPYEDELRFLREKVHETWPHMPHDKAEEFALVLFKLAQDESFINLPPANKDGQNETAVEFPCEVYGPSDPVPTSAKRLRPADIKVLGALGDSLTAGFGALAGTIFTLFNDFRGVSYAIGGDGPVDKVLTLGTILRKYNPDIKGLSTGKGDINSAGAHLNLAVTGAIIQDIPSQVNNFIKRVKGTPGIDYDNDWKAHGGYFEELKRVAGLDKYKAREDFAVVVQPFLEDTQIPTGSDGKPDTSYLAPDCFHFSEKAHQAAAVGLWNNIIEQDKQTVWVPGEPIECPANGDVLPT</sequence>
<dbReference type="InterPro" id="IPR036514">
    <property type="entry name" value="SGNH_hydro_sf"/>
</dbReference>
<dbReference type="RefSeq" id="XP_004347098.1">
    <property type="nucleotide sequence ID" value="XM_004347048.1"/>
</dbReference>
<reference evidence="2 3" key="1">
    <citation type="journal article" date="2013" name="Genome Biol.">
        <title>Genome of Acanthamoeba castellanii highlights extensive lateral gene transfer and early evolution of tyrosine kinase signaling.</title>
        <authorList>
            <person name="Clarke M."/>
            <person name="Lohan A.J."/>
            <person name="Liu B."/>
            <person name="Lagkouvardos I."/>
            <person name="Roy S."/>
            <person name="Zafar N."/>
            <person name="Bertelli C."/>
            <person name="Schilde C."/>
            <person name="Kianianmomeni A."/>
            <person name="Burglin T.R."/>
            <person name="Frech C."/>
            <person name="Turcotte B."/>
            <person name="Kopec K.O."/>
            <person name="Synnott J.M."/>
            <person name="Choo C."/>
            <person name="Paponov I."/>
            <person name="Finkler A."/>
            <person name="Soon Heng Tan C."/>
            <person name="Hutchins A.P."/>
            <person name="Weinmeier T."/>
            <person name="Rattei T."/>
            <person name="Chu J.S."/>
            <person name="Gimenez G."/>
            <person name="Irimia M."/>
            <person name="Rigden D.J."/>
            <person name="Fitzpatrick D.A."/>
            <person name="Lorenzo-Morales J."/>
            <person name="Bateman A."/>
            <person name="Chiu C.H."/>
            <person name="Tang P."/>
            <person name="Hegemann P."/>
            <person name="Fromm H."/>
            <person name="Raoult D."/>
            <person name="Greub G."/>
            <person name="Miranda-Saavedra D."/>
            <person name="Chen N."/>
            <person name="Nash P."/>
            <person name="Ginger M.L."/>
            <person name="Horn M."/>
            <person name="Schaap P."/>
            <person name="Caler L."/>
            <person name="Loftus B."/>
        </authorList>
    </citation>
    <scope>NUCLEOTIDE SEQUENCE [LARGE SCALE GENOMIC DNA]</scope>
    <source>
        <strain evidence="2 3">Neff</strain>
    </source>
</reference>
<dbReference type="OrthoDB" id="10265800at2759"/>
<feature type="chain" id="PRO_5003990583" evidence="1">
    <location>
        <begin position="23"/>
        <end position="316"/>
    </location>
</feature>
<dbReference type="AlphaFoldDB" id="L8HBE9"/>
<evidence type="ECO:0000256" key="1">
    <source>
        <dbReference type="SAM" id="SignalP"/>
    </source>
</evidence>
<organism evidence="2 3">
    <name type="scientific">Acanthamoeba castellanii (strain ATCC 30010 / Neff)</name>
    <dbReference type="NCBI Taxonomy" id="1257118"/>
    <lineage>
        <taxon>Eukaryota</taxon>
        <taxon>Amoebozoa</taxon>
        <taxon>Discosea</taxon>
        <taxon>Longamoebia</taxon>
        <taxon>Centramoebida</taxon>
        <taxon>Acanthamoebidae</taxon>
        <taxon>Acanthamoeba</taxon>
    </lineage>
</organism>
<accession>L8HBE9</accession>